<dbReference type="EMBL" id="HACA01026828">
    <property type="protein sequence ID" value="CDW44189.1"/>
    <property type="molecule type" value="Transcribed_RNA"/>
</dbReference>
<accession>A0A0K2V125</accession>
<organism evidence="1">
    <name type="scientific">Lepeophtheirus salmonis</name>
    <name type="common">Salmon louse</name>
    <name type="synonym">Caligus salmonis</name>
    <dbReference type="NCBI Taxonomy" id="72036"/>
    <lineage>
        <taxon>Eukaryota</taxon>
        <taxon>Metazoa</taxon>
        <taxon>Ecdysozoa</taxon>
        <taxon>Arthropoda</taxon>
        <taxon>Crustacea</taxon>
        <taxon>Multicrustacea</taxon>
        <taxon>Hexanauplia</taxon>
        <taxon>Copepoda</taxon>
        <taxon>Siphonostomatoida</taxon>
        <taxon>Caligidae</taxon>
        <taxon>Lepeophtheirus</taxon>
    </lineage>
</organism>
<name>A0A0K2V125_LEPSM</name>
<dbReference type="AlphaFoldDB" id="A0A0K2V125"/>
<sequence>NFFQKIEFFKKNKLPRQKKICLILRTPLHIDSWYNR</sequence>
<feature type="non-terminal residue" evidence="1">
    <location>
        <position position="1"/>
    </location>
</feature>
<reference evidence="1" key="1">
    <citation type="submission" date="2014-05" db="EMBL/GenBank/DDBJ databases">
        <authorList>
            <person name="Chronopoulou M."/>
        </authorList>
    </citation>
    <scope>NUCLEOTIDE SEQUENCE</scope>
    <source>
        <tissue evidence="1">Whole organism</tissue>
    </source>
</reference>
<evidence type="ECO:0000313" key="1">
    <source>
        <dbReference type="EMBL" id="CDW44189.1"/>
    </source>
</evidence>
<proteinExistence type="predicted"/>
<protein>
    <submittedName>
        <fullName evidence="1">Uncharacterized protein</fullName>
    </submittedName>
</protein>